<keyword evidence="4" id="KW-0430">Lectin</keyword>
<dbReference type="InterPro" id="IPR036426">
    <property type="entry name" value="Bulb-type_lectin_dom_sf"/>
</dbReference>
<dbReference type="CDD" id="cd00028">
    <property type="entry name" value="B_lectin"/>
    <property type="match status" value="2"/>
</dbReference>
<gene>
    <name evidence="4" type="ORF">SAMN05421869_122115</name>
</gene>
<proteinExistence type="predicted"/>
<feature type="domain" description="Bulb-type lectin" evidence="3">
    <location>
        <begin position="157"/>
        <end position="264"/>
    </location>
</feature>
<dbReference type="InterPro" id="IPR001480">
    <property type="entry name" value="Bulb-type_lectin_dom"/>
</dbReference>
<reference evidence="4 5" key="1">
    <citation type="submission" date="2016-10" db="EMBL/GenBank/DDBJ databases">
        <authorList>
            <person name="de Groot N.N."/>
        </authorList>
    </citation>
    <scope>NUCLEOTIDE SEQUENCE [LARGE SCALE GENOMIC DNA]</scope>
    <source>
        <strain evidence="4 5">CGMCC 4.6533</strain>
    </source>
</reference>
<dbReference type="STRING" id="633440.SAMN05421869_122115"/>
<dbReference type="Gene3D" id="2.90.10.10">
    <property type="entry name" value="Bulb-type lectin domain"/>
    <property type="match status" value="4"/>
</dbReference>
<evidence type="ECO:0000256" key="1">
    <source>
        <dbReference type="ARBA" id="ARBA00022729"/>
    </source>
</evidence>
<dbReference type="PROSITE" id="PS50927">
    <property type="entry name" value="BULB_LECTIN"/>
    <property type="match status" value="2"/>
</dbReference>
<evidence type="ECO:0000313" key="5">
    <source>
        <dbReference type="Proteomes" id="UP000199202"/>
    </source>
</evidence>
<dbReference type="Proteomes" id="UP000199202">
    <property type="component" value="Unassembled WGS sequence"/>
</dbReference>
<dbReference type="SMART" id="SM00108">
    <property type="entry name" value="B_lectin"/>
    <property type="match status" value="2"/>
</dbReference>
<protein>
    <submittedName>
        <fullName evidence="4">D-mannose binding lectin</fullName>
    </submittedName>
</protein>
<dbReference type="EMBL" id="FNDJ01000022">
    <property type="protein sequence ID" value="SDL12571.1"/>
    <property type="molecule type" value="Genomic_DNA"/>
</dbReference>
<name>A0A1G9HHT5_9ACTN</name>
<keyword evidence="1 2" id="KW-0732">Signal</keyword>
<dbReference type="InterPro" id="IPR051343">
    <property type="entry name" value="G-type_lectin_kinases/EP1-like"/>
</dbReference>
<keyword evidence="5" id="KW-1185">Reference proteome</keyword>
<dbReference type="AlphaFoldDB" id="A0A1G9HHT5"/>
<dbReference type="RefSeq" id="WP_245765533.1">
    <property type="nucleotide sequence ID" value="NZ_FNDJ01000022.1"/>
</dbReference>
<evidence type="ECO:0000256" key="2">
    <source>
        <dbReference type="SAM" id="SignalP"/>
    </source>
</evidence>
<dbReference type="SUPFAM" id="SSF51110">
    <property type="entry name" value="alpha-D-mannose-specific plant lectins"/>
    <property type="match status" value="2"/>
</dbReference>
<dbReference type="GO" id="GO:0030246">
    <property type="term" value="F:carbohydrate binding"/>
    <property type="evidence" value="ECO:0007669"/>
    <property type="project" value="UniProtKB-KW"/>
</dbReference>
<feature type="signal peptide" evidence="2">
    <location>
        <begin position="1"/>
        <end position="26"/>
    </location>
</feature>
<organism evidence="4 5">
    <name type="scientific">Nonomuraea jiangxiensis</name>
    <dbReference type="NCBI Taxonomy" id="633440"/>
    <lineage>
        <taxon>Bacteria</taxon>
        <taxon>Bacillati</taxon>
        <taxon>Actinomycetota</taxon>
        <taxon>Actinomycetes</taxon>
        <taxon>Streptosporangiales</taxon>
        <taxon>Streptosporangiaceae</taxon>
        <taxon>Nonomuraea</taxon>
    </lineage>
</organism>
<evidence type="ECO:0000259" key="3">
    <source>
        <dbReference type="PROSITE" id="PS50927"/>
    </source>
</evidence>
<dbReference type="PANTHER" id="PTHR47976:SF115">
    <property type="entry name" value="RECEPTOR-LIKE SERINE_THREONINE-PROTEIN KINASE"/>
    <property type="match status" value="1"/>
</dbReference>
<feature type="chain" id="PRO_5011592144" evidence="2">
    <location>
        <begin position="27"/>
        <end position="264"/>
    </location>
</feature>
<sequence>MNIIKSVTVLAGALVAATSVAVSASAAVGGDHHGGFVPVRVSTAAPQADVLASGQTLKAGQSLRSRDKRFQLVQQADGNLVLYRGKKALWSTAAPGAGAYSVMQADGNLVVYSKSHTPLWQSNTGGHPGSQLAVQNDGNLVIYGADRKSLWSRHQAYGELAAGQKLTPGEGVRSASGAYTLLQQKDGGLVLYRNGNEAIWSSGTTGPNVYAIMQADGNLVQYQGNRAVWSTGTGANPGATLAVQNDGNLVIYTTDHRAIWASRK</sequence>
<accession>A0A1G9HHT5</accession>
<feature type="domain" description="Bulb-type lectin" evidence="3">
    <location>
        <begin position="48"/>
        <end position="155"/>
    </location>
</feature>
<dbReference type="PANTHER" id="PTHR47976">
    <property type="entry name" value="G-TYPE LECTIN S-RECEPTOR-LIKE SERINE/THREONINE-PROTEIN KINASE SD2-5"/>
    <property type="match status" value="1"/>
</dbReference>
<evidence type="ECO:0000313" key="4">
    <source>
        <dbReference type="EMBL" id="SDL12571.1"/>
    </source>
</evidence>